<proteinExistence type="predicted"/>
<keyword evidence="4" id="KW-0862">Zinc</keyword>
<evidence type="ECO:0000256" key="5">
    <source>
        <dbReference type="PROSITE-ProRule" id="PRU00042"/>
    </source>
</evidence>
<dbReference type="OrthoDB" id="3269380at2759"/>
<dbReference type="Proteomes" id="UP000193560">
    <property type="component" value="Unassembled WGS sequence"/>
</dbReference>
<evidence type="ECO:0000256" key="6">
    <source>
        <dbReference type="SAM" id="MobiDB-lite"/>
    </source>
</evidence>
<evidence type="ECO:0000313" key="8">
    <source>
        <dbReference type="EMBL" id="ORZ25927.1"/>
    </source>
</evidence>
<dbReference type="SMART" id="SM00355">
    <property type="entry name" value="ZnF_C2H2"/>
    <property type="match status" value="2"/>
</dbReference>
<evidence type="ECO:0000313" key="9">
    <source>
        <dbReference type="Proteomes" id="UP000193560"/>
    </source>
</evidence>
<feature type="region of interest" description="Disordered" evidence="6">
    <location>
        <begin position="391"/>
        <end position="411"/>
    </location>
</feature>
<dbReference type="InterPro" id="IPR036236">
    <property type="entry name" value="Znf_C2H2_sf"/>
</dbReference>
<dbReference type="GO" id="GO:0005634">
    <property type="term" value="C:nucleus"/>
    <property type="evidence" value="ECO:0007669"/>
    <property type="project" value="TreeGrafter"/>
</dbReference>
<reference evidence="8 9" key="1">
    <citation type="submission" date="2016-07" db="EMBL/GenBank/DDBJ databases">
        <title>Pervasive Adenine N6-methylation of Active Genes in Fungi.</title>
        <authorList>
            <consortium name="DOE Joint Genome Institute"/>
            <person name="Mondo S.J."/>
            <person name="Dannebaum R.O."/>
            <person name="Kuo R.C."/>
            <person name="Labutti K."/>
            <person name="Haridas S."/>
            <person name="Kuo A."/>
            <person name="Salamov A."/>
            <person name="Ahrendt S.R."/>
            <person name="Lipzen A."/>
            <person name="Sullivan W."/>
            <person name="Andreopoulos W.B."/>
            <person name="Clum A."/>
            <person name="Lindquist E."/>
            <person name="Daum C."/>
            <person name="Ramamoorthy G.K."/>
            <person name="Gryganskyi A."/>
            <person name="Culley D."/>
            <person name="Magnuson J.K."/>
            <person name="James T.Y."/>
            <person name="O'Malley M.A."/>
            <person name="Stajich J.E."/>
            <person name="Spatafora J.W."/>
            <person name="Visel A."/>
            <person name="Grigoriev I.V."/>
        </authorList>
    </citation>
    <scope>NUCLEOTIDE SEQUENCE [LARGE SCALE GENOMIC DNA]</scope>
    <source>
        <strain evidence="8 9">NRRL 1336</strain>
    </source>
</reference>
<feature type="domain" description="C2H2-type" evidence="7">
    <location>
        <begin position="332"/>
        <end position="357"/>
    </location>
</feature>
<dbReference type="InterPro" id="IPR013087">
    <property type="entry name" value="Znf_C2H2_type"/>
</dbReference>
<evidence type="ECO:0000256" key="2">
    <source>
        <dbReference type="ARBA" id="ARBA00022737"/>
    </source>
</evidence>
<organism evidence="8 9">
    <name type="scientific">Absidia repens</name>
    <dbReference type="NCBI Taxonomy" id="90262"/>
    <lineage>
        <taxon>Eukaryota</taxon>
        <taxon>Fungi</taxon>
        <taxon>Fungi incertae sedis</taxon>
        <taxon>Mucoromycota</taxon>
        <taxon>Mucoromycotina</taxon>
        <taxon>Mucoromycetes</taxon>
        <taxon>Mucorales</taxon>
        <taxon>Cunninghamellaceae</taxon>
        <taxon>Absidia</taxon>
    </lineage>
</organism>
<dbReference type="GO" id="GO:0008270">
    <property type="term" value="F:zinc ion binding"/>
    <property type="evidence" value="ECO:0007669"/>
    <property type="project" value="UniProtKB-KW"/>
</dbReference>
<sequence length="411" mass="45678">MPVTVEYNNIRRMSTFTAPFYDISFDAYDFQLCQPQTDFKDGFESRDLEASYCRDFSCCGLILNDLHDLLQHYEECHVPLDESSELYGDDDDNDIELEGSIESKFSNTPLDDQLHQQHGNNDYDDDKELVSFASSQDLDISHLKKKAALYLMNLCQQDTFTDDGDRSDEKISCGDDFGSVRKEVETLQQQQQQQTTTSITTEKKRKFGQSNAMDLTTQTAVKKLVLTTDMISSSQTCDIAVASDGGDSDGDSDGDTMLGLPCFTSNAFLAHAGVLLASSTYHAIQHADKPYKCAVQGCSKSYKNPNGLKYHNQHGHCNLVTDEIENVASRPYQCTIGNCGKRYKNLNGLKYHIEHSHMAALNHTLATFGSAFFQHNQHCLPCQPTTSSSSLSTPSLSPSSSPKLSCLSPNF</sequence>
<feature type="domain" description="C2H2-type" evidence="7">
    <location>
        <begin position="291"/>
        <end position="316"/>
    </location>
</feature>
<dbReference type="PANTHER" id="PTHR23057:SF0">
    <property type="entry name" value="JUXTAPOSED WITH ANOTHER ZINC FINGER PROTEIN 1"/>
    <property type="match status" value="1"/>
</dbReference>
<keyword evidence="9" id="KW-1185">Reference proteome</keyword>
<keyword evidence="2" id="KW-0677">Repeat</keyword>
<feature type="region of interest" description="Disordered" evidence="6">
    <location>
        <begin position="188"/>
        <end position="207"/>
    </location>
</feature>
<accession>A0A1X2J244</accession>
<comment type="caution">
    <text evidence="8">The sequence shown here is derived from an EMBL/GenBank/DDBJ whole genome shotgun (WGS) entry which is preliminary data.</text>
</comment>
<protein>
    <recommendedName>
        <fullName evidence="7">C2H2-type domain-containing protein</fullName>
    </recommendedName>
</protein>
<dbReference type="PANTHER" id="PTHR23057">
    <property type="entry name" value="JUXTAPOSED WITH ANOTHER ZINC FINGER PROTEIN 1"/>
    <property type="match status" value="1"/>
</dbReference>
<dbReference type="PROSITE" id="PS00028">
    <property type="entry name" value="ZINC_FINGER_C2H2_1"/>
    <property type="match status" value="2"/>
</dbReference>
<evidence type="ECO:0000259" key="7">
    <source>
        <dbReference type="PROSITE" id="PS50157"/>
    </source>
</evidence>
<name>A0A1X2J244_9FUNG</name>
<gene>
    <name evidence="8" type="ORF">BCR42DRAFT_401225</name>
</gene>
<evidence type="ECO:0000256" key="3">
    <source>
        <dbReference type="ARBA" id="ARBA00022771"/>
    </source>
</evidence>
<dbReference type="InterPro" id="IPR051580">
    <property type="entry name" value="ZnF-Chromatin_assoc"/>
</dbReference>
<keyword evidence="1" id="KW-0479">Metal-binding</keyword>
<dbReference type="PROSITE" id="PS50157">
    <property type="entry name" value="ZINC_FINGER_C2H2_2"/>
    <property type="match status" value="2"/>
</dbReference>
<dbReference type="AlphaFoldDB" id="A0A1X2J244"/>
<feature type="compositionally biased region" description="Low complexity" evidence="6">
    <location>
        <begin position="188"/>
        <end position="200"/>
    </location>
</feature>
<dbReference type="Gene3D" id="3.30.160.60">
    <property type="entry name" value="Classic Zinc Finger"/>
    <property type="match status" value="2"/>
</dbReference>
<dbReference type="SUPFAM" id="SSF57667">
    <property type="entry name" value="beta-beta-alpha zinc fingers"/>
    <property type="match status" value="2"/>
</dbReference>
<dbReference type="EMBL" id="MCGE01000001">
    <property type="protein sequence ID" value="ORZ25927.1"/>
    <property type="molecule type" value="Genomic_DNA"/>
</dbReference>
<keyword evidence="3 5" id="KW-0863">Zinc-finger</keyword>
<dbReference type="STRING" id="90262.A0A1X2J244"/>
<evidence type="ECO:0000256" key="1">
    <source>
        <dbReference type="ARBA" id="ARBA00022723"/>
    </source>
</evidence>
<evidence type="ECO:0000256" key="4">
    <source>
        <dbReference type="ARBA" id="ARBA00022833"/>
    </source>
</evidence>